<keyword evidence="2" id="KW-1185">Reference proteome</keyword>
<dbReference type="RefSeq" id="WP_207561700.1">
    <property type="nucleotide sequence ID" value="NZ_CP046072.1"/>
</dbReference>
<organism evidence="1 2">
    <name type="scientific">Sulfurimonas aquatica</name>
    <dbReference type="NCBI Taxonomy" id="2672570"/>
    <lineage>
        <taxon>Bacteria</taxon>
        <taxon>Pseudomonadati</taxon>
        <taxon>Campylobacterota</taxon>
        <taxon>Epsilonproteobacteria</taxon>
        <taxon>Campylobacterales</taxon>
        <taxon>Sulfurimonadaceae</taxon>
        <taxon>Sulfurimonas</taxon>
    </lineage>
</organism>
<dbReference type="Proteomes" id="UP000671852">
    <property type="component" value="Chromosome"/>
</dbReference>
<dbReference type="EMBL" id="CP046072">
    <property type="protein sequence ID" value="QSZ42889.1"/>
    <property type="molecule type" value="Genomic_DNA"/>
</dbReference>
<evidence type="ECO:0000313" key="1">
    <source>
        <dbReference type="EMBL" id="QSZ42889.1"/>
    </source>
</evidence>
<name>A0A975B278_9BACT</name>
<evidence type="ECO:0000313" key="2">
    <source>
        <dbReference type="Proteomes" id="UP000671852"/>
    </source>
</evidence>
<dbReference type="AlphaFoldDB" id="A0A975B278"/>
<reference evidence="1" key="1">
    <citation type="submission" date="2019-11" db="EMBL/GenBank/DDBJ databases">
        <authorList>
            <person name="Kojima H."/>
        </authorList>
    </citation>
    <scope>NUCLEOTIDE SEQUENCE</scope>
    <source>
        <strain evidence="1">H1576</strain>
    </source>
</reference>
<gene>
    <name evidence="1" type="ORF">GJV85_12480</name>
</gene>
<dbReference type="KEGG" id="saqt:GJV85_12480"/>
<reference evidence="1" key="2">
    <citation type="submission" date="2021-04" db="EMBL/GenBank/DDBJ databases">
        <title>Isolation and characterization of a novel species of the genus Sulfurimonas.</title>
        <authorList>
            <person name="Fukui M."/>
        </authorList>
    </citation>
    <scope>NUCLEOTIDE SEQUENCE</scope>
    <source>
        <strain evidence="1">H1576</strain>
    </source>
</reference>
<proteinExistence type="predicted"/>
<evidence type="ECO:0008006" key="3">
    <source>
        <dbReference type="Google" id="ProtNLM"/>
    </source>
</evidence>
<dbReference type="PROSITE" id="PS51257">
    <property type="entry name" value="PROKAR_LIPOPROTEIN"/>
    <property type="match status" value="1"/>
</dbReference>
<sequence length="272" mass="30157">MKTLINMLIITGITLFMSGCFAEKSYLGKVDVIGVGAGAKPVNPDMNHVEKAMLPNIMVATTPELQVQEQDVHTNVKYVLGDTLTKEYSGEPKMLADYLNAYSVLLNKVYIIDKNGVVAWSGSFKDNDIENAQGVYDYGLTGADRISFDEAMEKFVLDGDEADFDDDKVVEFPKDNTDSFLSGFSYSKKYPMLLTKFPDMEVLNSHGDKVSMSSLSNNGKPTVVVLYMSKAPDSSMFADVSRIQSMFTGESNSRVSPQKVLQRIEEVYFSTK</sequence>
<accession>A0A975B278</accession>
<protein>
    <recommendedName>
        <fullName evidence="3">Lipoprotein</fullName>
    </recommendedName>
</protein>